<proteinExistence type="predicted"/>
<dbReference type="Proteomes" id="UP001162834">
    <property type="component" value="Chromosome"/>
</dbReference>
<evidence type="ECO:0000313" key="2">
    <source>
        <dbReference type="EMBL" id="UGS35968.1"/>
    </source>
</evidence>
<dbReference type="Gene3D" id="3.30.450.40">
    <property type="match status" value="1"/>
</dbReference>
<dbReference type="InterPro" id="IPR042070">
    <property type="entry name" value="PucR_C-HTH_sf"/>
</dbReference>
<evidence type="ECO:0000259" key="1">
    <source>
        <dbReference type="Pfam" id="PF13556"/>
    </source>
</evidence>
<dbReference type="InterPro" id="IPR029016">
    <property type="entry name" value="GAF-like_dom_sf"/>
</dbReference>
<organism evidence="2 3">
    <name type="scientific">Capillimicrobium parvum</name>
    <dbReference type="NCBI Taxonomy" id="2884022"/>
    <lineage>
        <taxon>Bacteria</taxon>
        <taxon>Bacillati</taxon>
        <taxon>Actinomycetota</taxon>
        <taxon>Thermoleophilia</taxon>
        <taxon>Solirubrobacterales</taxon>
        <taxon>Capillimicrobiaceae</taxon>
        <taxon>Capillimicrobium</taxon>
    </lineage>
</organism>
<dbReference type="PANTHER" id="PTHR33744">
    <property type="entry name" value="CARBOHYDRATE DIACID REGULATOR"/>
    <property type="match status" value="1"/>
</dbReference>
<gene>
    <name evidence="2" type="ORF">DSM104329_02365</name>
</gene>
<dbReference type="EMBL" id="CP087164">
    <property type="protein sequence ID" value="UGS35968.1"/>
    <property type="molecule type" value="Genomic_DNA"/>
</dbReference>
<dbReference type="InterPro" id="IPR051448">
    <property type="entry name" value="CdaR-like_regulators"/>
</dbReference>
<feature type="domain" description="PucR C-terminal helix-turn-helix" evidence="1">
    <location>
        <begin position="661"/>
        <end position="718"/>
    </location>
</feature>
<dbReference type="AlphaFoldDB" id="A0A9E7C115"/>
<protein>
    <recommendedName>
        <fullName evidence="1">PucR C-terminal helix-turn-helix domain-containing protein</fullName>
    </recommendedName>
</protein>
<dbReference type="InterPro" id="IPR025736">
    <property type="entry name" value="PucR_C-HTH_dom"/>
</dbReference>
<name>A0A9E7C115_9ACTN</name>
<dbReference type="PANTHER" id="PTHR33744:SF7">
    <property type="entry name" value="PUCR FAMILY TRANSCRIPTIONAL REGULATOR"/>
    <property type="match status" value="1"/>
</dbReference>
<dbReference type="KEGG" id="sbae:DSM104329_02365"/>
<dbReference type="SUPFAM" id="SSF55781">
    <property type="entry name" value="GAF domain-like"/>
    <property type="match status" value="1"/>
</dbReference>
<evidence type="ECO:0000313" key="3">
    <source>
        <dbReference type="Proteomes" id="UP001162834"/>
    </source>
</evidence>
<keyword evidence="3" id="KW-1185">Reference proteome</keyword>
<dbReference type="Gene3D" id="1.10.10.2840">
    <property type="entry name" value="PucR C-terminal helix-turn-helix domain"/>
    <property type="match status" value="1"/>
</dbReference>
<accession>A0A9E7C115</accession>
<dbReference type="Pfam" id="PF13556">
    <property type="entry name" value="HTH_30"/>
    <property type="match status" value="1"/>
</dbReference>
<reference evidence="2" key="1">
    <citation type="journal article" date="2022" name="Int. J. Syst. Evol. Microbiol.">
        <title>Pseudomonas aegrilactucae sp. nov. and Pseudomonas morbosilactucae sp. nov., pathogens causing bacterial rot of lettuce in Japan.</title>
        <authorList>
            <person name="Sawada H."/>
            <person name="Fujikawa T."/>
            <person name="Satou M."/>
        </authorList>
    </citation>
    <scope>NUCLEOTIDE SEQUENCE</scope>
    <source>
        <strain evidence="2">0166_1</strain>
    </source>
</reference>
<sequence>MMHTTMESVRAERGVPAWFRSVAGTVVRDATAADVTRALARWSSAYESLSPTLAPCRPVDERVLRRRLEGLAAAVGRNNPSAFMAQLEELGQDLARSRVRVGSVVRGAQAAWLCLSELAERLPAPPNPESVLLAVYESLDVVLNAYNETFAMSGAITLPGAEQSQPLLTSPMLGSGVLEVPTSTAELDRLLPQALARAVATVGAESGSLLLRSDLVGGEIDEWVLTTAVGLPVPHALRFPRDSNGSNELTARAEMPVVISAARNWAVLTGPEREFVERCGIASAVGVALRSSDGDTLGVLFTNSGRERFFDEATFDDIVRMGRTIGDSLARTTRTRVFHQPLASLGDSVSSRELSVVEERLMSALMRDRDLEDVCRALEESSGCSLRVVEESRGVVYSSSDVASAELVPGASSGDHGGRHGTAERSILGSDGFAWGRVIVRDNARTDGPRATLLEVATAAVSGIERWERARASGRRLSLALDHCLAGVLHGSRSVDELTGHPDLRRLGDPPYRLAAIVLDEPMPADAQFDPRDAVRDAPARRLMPITTRDAMLWIGPSDALTQDAIRDLLAFRARVERRRLVGRLVLSPRFDSITRVLNIGNALRQTAELARKAALDAVLDGHELGSDELLLLGEPELRQRFVERVAGRLFEYDRLHDTELVKSVAVFLDHGCSIKHAAERLYVHPNTLRYRLGRAEALVPGILDSGEGRLHVQLALTLSDSEPGSS</sequence>